<dbReference type="SUPFAM" id="SSF51294">
    <property type="entry name" value="Hedgehog/intein (Hint) domain"/>
    <property type="match status" value="1"/>
</dbReference>
<dbReference type="Proteomes" id="UP000194946">
    <property type="component" value="Unassembled WGS sequence"/>
</dbReference>
<dbReference type="InterPro" id="IPR028992">
    <property type="entry name" value="Hedgehog/Intein_dom"/>
</dbReference>
<protein>
    <recommendedName>
        <fullName evidence="1">Hedgehog/Intein (Hint) domain-containing protein</fullName>
    </recommendedName>
</protein>
<dbReference type="InterPro" id="IPR036844">
    <property type="entry name" value="Hint_dom_sf"/>
</dbReference>
<feature type="domain" description="Hedgehog/Intein (Hint)" evidence="1">
    <location>
        <begin position="417"/>
        <end position="555"/>
    </location>
</feature>
<name>A0A251ZUJ7_9PROT</name>
<gene>
    <name evidence="2" type="ORF">HK18_09845</name>
</gene>
<reference evidence="3" key="1">
    <citation type="submission" date="2014-06" db="EMBL/GenBank/DDBJ databases">
        <authorList>
            <person name="Winans N.J."/>
            <person name="Newell P.D."/>
            <person name="Douglas A.E."/>
        </authorList>
    </citation>
    <scope>NUCLEOTIDE SEQUENCE [LARGE SCALE GENOMIC DNA]</scope>
    <source>
        <strain evidence="3">DmL_052</strain>
    </source>
</reference>
<evidence type="ECO:0000313" key="3">
    <source>
        <dbReference type="Proteomes" id="UP000194946"/>
    </source>
</evidence>
<accession>A0A251ZUJ7</accession>
<sequence length="759" mass="80585">MGTYIDSDTDFSNVVIINSNRIVVGGAWTAKLVNGTTMYTNSATGESYAGPINFVGITSLTISSGAVADNIVVIKSATQTSAPSITVSEGGTLSNSTVFTSKVYISYGATSEENSYVSSDVSLRSGTINVQGNVTTTGGTSTNDSFYIPSTTSTSSGTLISLGNSTASFQTSDGTGKTSVGIASSMNNPNIYGNGVSTSTNSISLSKGSYIGDNSIATNQPVQKYTTINGYTVKNSNKVGTTVASTWTAQLVDGKTVYVSNTGAVFDGPLNLFNITSLTVKDGAVVDGLVMINTGYYLTVPSITIEAGGVIQNSFIGAATIVNNGTSLNNTYLNPTYTGASGSISQGDYMLQGGVMQLAVDISDADSELSMVMNATSTITLNGTASFDSYAGMAPYNANSSNYTLTVTSSGTATVGCFLAGTLINTVNGLVAVENINVGDQIIAVVDGKEEIRSVIWVGQNTVAVNTDASKDEANYPIRILKNAISDGVPFKDLLVTPEHCIVLDGQFIPARMLVNNGSIFYDTSITEYTYYHIETEQHSIITADGVLTESYLDTGNRSGFISDENIVSIVNHHKEWNVDSAAPLTTNRDVVEPIFTRLIQRFSQLGFELCESNAVTTHESNLHLLTDTGEIIHSTNKNNGRFFFPIPEDTTHVQLISRSSRPSQAIGPYIDDRRDLGVLVGKVTLLEKHTAYSITEHFTSETLQGWDVKEPMNCRWTNGDGALNIRLEPSNNVAVLVIEVLNAGPYLLKESSLEQKVA</sequence>
<dbReference type="Gene3D" id="2.170.16.10">
    <property type="entry name" value="Hedgehog/Intein (Hint) domain"/>
    <property type="match status" value="1"/>
</dbReference>
<organism evidence="2 3">
    <name type="scientific">Commensalibacter intestini</name>
    <dbReference type="NCBI Taxonomy" id="479936"/>
    <lineage>
        <taxon>Bacteria</taxon>
        <taxon>Pseudomonadati</taxon>
        <taxon>Pseudomonadota</taxon>
        <taxon>Alphaproteobacteria</taxon>
        <taxon>Acetobacterales</taxon>
        <taxon>Acetobacteraceae</taxon>
    </lineage>
</organism>
<proteinExistence type="predicted"/>
<evidence type="ECO:0000259" key="1">
    <source>
        <dbReference type="Pfam" id="PF13403"/>
    </source>
</evidence>
<dbReference type="RefSeq" id="WP_008853204.1">
    <property type="nucleotide sequence ID" value="NZ_JOPB01000007.1"/>
</dbReference>
<keyword evidence="3" id="KW-1185">Reference proteome</keyword>
<dbReference type="EMBL" id="JOPB01000007">
    <property type="protein sequence ID" value="OUI78327.1"/>
    <property type="molecule type" value="Genomic_DNA"/>
</dbReference>
<dbReference type="AlphaFoldDB" id="A0A251ZUJ7"/>
<dbReference type="Pfam" id="PF13403">
    <property type="entry name" value="Hint_2"/>
    <property type="match status" value="1"/>
</dbReference>
<evidence type="ECO:0000313" key="2">
    <source>
        <dbReference type="EMBL" id="OUI78327.1"/>
    </source>
</evidence>
<comment type="caution">
    <text evidence="2">The sequence shown here is derived from an EMBL/GenBank/DDBJ whole genome shotgun (WGS) entry which is preliminary data.</text>
</comment>